<organism evidence="1 2">
    <name type="scientific">Vanilla planifolia</name>
    <name type="common">Vanilla</name>
    <dbReference type="NCBI Taxonomy" id="51239"/>
    <lineage>
        <taxon>Eukaryota</taxon>
        <taxon>Viridiplantae</taxon>
        <taxon>Streptophyta</taxon>
        <taxon>Embryophyta</taxon>
        <taxon>Tracheophyta</taxon>
        <taxon>Spermatophyta</taxon>
        <taxon>Magnoliopsida</taxon>
        <taxon>Liliopsida</taxon>
        <taxon>Asparagales</taxon>
        <taxon>Orchidaceae</taxon>
        <taxon>Vanilloideae</taxon>
        <taxon>Vanilleae</taxon>
        <taxon>Vanilla</taxon>
    </lineage>
</organism>
<accession>A0A835RWM9</accession>
<gene>
    <name evidence="1" type="ORF">HPP92_000561</name>
</gene>
<sequence>MPSGTKVRIGINKPLETMDDREGRASDNRQAAKLFFYEGEIGDLTIDTNERSRDVLGFAQNARGGRKRNTRREYLHASSLPSRAAYVPNSSSPSLRPQPDAVPVRGSVIITTELSAYRSSSRLFSNHLAAASPQLRGLRGNRCLATYKIIIAKQAELNLRIPGVLLSAIRPPRLLRNGVGLLMLDYDGRTPFVSMTCTLSGLNPPLSPTLLRSATKIHRSFVKS</sequence>
<dbReference type="EMBL" id="JADCNL010000001">
    <property type="protein sequence ID" value="KAG0495870.1"/>
    <property type="molecule type" value="Genomic_DNA"/>
</dbReference>
<comment type="caution">
    <text evidence="1">The sequence shown here is derived from an EMBL/GenBank/DDBJ whole genome shotgun (WGS) entry which is preliminary data.</text>
</comment>
<dbReference type="Proteomes" id="UP000636800">
    <property type="component" value="Chromosome 1"/>
</dbReference>
<name>A0A835RWM9_VANPL</name>
<keyword evidence="2" id="KW-1185">Reference proteome</keyword>
<reference evidence="1 2" key="1">
    <citation type="journal article" date="2020" name="Nat. Food">
        <title>A phased Vanilla planifolia genome enables genetic improvement of flavour and production.</title>
        <authorList>
            <person name="Hasing T."/>
            <person name="Tang H."/>
            <person name="Brym M."/>
            <person name="Khazi F."/>
            <person name="Huang T."/>
            <person name="Chambers A.H."/>
        </authorList>
    </citation>
    <scope>NUCLEOTIDE SEQUENCE [LARGE SCALE GENOMIC DNA]</scope>
    <source>
        <tissue evidence="1">Leaf</tissue>
    </source>
</reference>
<evidence type="ECO:0000313" key="1">
    <source>
        <dbReference type="EMBL" id="KAG0495870.1"/>
    </source>
</evidence>
<evidence type="ECO:0000313" key="2">
    <source>
        <dbReference type="Proteomes" id="UP000636800"/>
    </source>
</evidence>
<dbReference type="OrthoDB" id="10261878at2759"/>
<protein>
    <submittedName>
        <fullName evidence="1">Uncharacterized protein</fullName>
    </submittedName>
</protein>
<proteinExistence type="predicted"/>
<dbReference type="AlphaFoldDB" id="A0A835RWM9"/>